<organism evidence="2 3">
    <name type="scientific">Carya illinoinensis</name>
    <name type="common">Pecan</name>
    <dbReference type="NCBI Taxonomy" id="32201"/>
    <lineage>
        <taxon>Eukaryota</taxon>
        <taxon>Viridiplantae</taxon>
        <taxon>Streptophyta</taxon>
        <taxon>Embryophyta</taxon>
        <taxon>Tracheophyta</taxon>
        <taxon>Spermatophyta</taxon>
        <taxon>Magnoliopsida</taxon>
        <taxon>eudicotyledons</taxon>
        <taxon>Gunneridae</taxon>
        <taxon>Pentapetalae</taxon>
        <taxon>rosids</taxon>
        <taxon>fabids</taxon>
        <taxon>Fagales</taxon>
        <taxon>Juglandaceae</taxon>
        <taxon>Carya</taxon>
    </lineage>
</organism>
<dbReference type="Proteomes" id="UP000811246">
    <property type="component" value="Chromosome 9"/>
</dbReference>
<dbReference type="AlphaFoldDB" id="A0A922J811"/>
<evidence type="ECO:0000313" key="2">
    <source>
        <dbReference type="EMBL" id="KAG6695409.1"/>
    </source>
</evidence>
<name>A0A922J811_CARIL</name>
<evidence type="ECO:0000256" key="1">
    <source>
        <dbReference type="SAM" id="MobiDB-lite"/>
    </source>
</evidence>
<proteinExistence type="predicted"/>
<reference evidence="2" key="1">
    <citation type="submission" date="2021-01" db="EMBL/GenBank/DDBJ databases">
        <authorList>
            <person name="Lovell J.T."/>
            <person name="Bentley N."/>
            <person name="Bhattarai G."/>
            <person name="Jenkins J.W."/>
            <person name="Sreedasyam A."/>
            <person name="Alarcon Y."/>
            <person name="Bock C."/>
            <person name="Boston L."/>
            <person name="Carlson J."/>
            <person name="Cervantes K."/>
            <person name="Clermont K."/>
            <person name="Krom N."/>
            <person name="Kubenka K."/>
            <person name="Mamidi S."/>
            <person name="Mattison C."/>
            <person name="Monteros M."/>
            <person name="Pisani C."/>
            <person name="Plott C."/>
            <person name="Rajasekar S."/>
            <person name="Rhein H.S."/>
            <person name="Rohla C."/>
            <person name="Song M."/>
            <person name="Hilaire R.S."/>
            <person name="Shu S."/>
            <person name="Wells L."/>
            <person name="Wang X."/>
            <person name="Webber J."/>
            <person name="Heerema R.J."/>
            <person name="Klein P."/>
            <person name="Conner P."/>
            <person name="Grauke L."/>
            <person name="Grimwood J."/>
            <person name="Schmutz J."/>
            <person name="Randall J.J."/>
        </authorList>
    </citation>
    <scope>NUCLEOTIDE SEQUENCE</scope>
    <source>
        <tissue evidence="2">Leaf</tissue>
    </source>
</reference>
<gene>
    <name evidence="2" type="ORF">I3842_09G095800</name>
</gene>
<sequence length="178" mass="19743">MKHKEAKLPMADQTGGAGNNGAANNKNFRLKYAVDAGFLSGPHPNDTPNALALDDEESGRAPSSDDSESCESAGESPRLASLAASFRVFSESLLRMERAQLEMAKAREASRLESEKRRIESEAELTRMMLQTQLQMASFVLQQSPSRKRKRVEEDQSPLFSEREGALLFSFIQCNLLF</sequence>
<dbReference type="EMBL" id="CM031833">
    <property type="protein sequence ID" value="KAG6695409.1"/>
    <property type="molecule type" value="Genomic_DNA"/>
</dbReference>
<accession>A0A922J811</accession>
<protein>
    <submittedName>
        <fullName evidence="2">Uncharacterized protein</fullName>
    </submittedName>
</protein>
<evidence type="ECO:0000313" key="3">
    <source>
        <dbReference type="Proteomes" id="UP000811246"/>
    </source>
</evidence>
<feature type="region of interest" description="Disordered" evidence="1">
    <location>
        <begin position="37"/>
        <end position="78"/>
    </location>
</feature>
<feature type="region of interest" description="Disordered" evidence="1">
    <location>
        <begin position="1"/>
        <end position="24"/>
    </location>
</feature>
<comment type="caution">
    <text evidence="2">The sequence shown here is derived from an EMBL/GenBank/DDBJ whole genome shotgun (WGS) entry which is preliminary data.</text>
</comment>